<protein>
    <submittedName>
        <fullName evidence="1">Uncharacterized protein</fullName>
    </submittedName>
</protein>
<gene>
    <name evidence="1" type="ORF">F383_00134</name>
</gene>
<dbReference type="EMBL" id="KN432204">
    <property type="protein sequence ID" value="KHG25372.1"/>
    <property type="molecule type" value="Genomic_DNA"/>
</dbReference>
<proteinExistence type="predicted"/>
<dbReference type="Proteomes" id="UP000032142">
    <property type="component" value="Unassembled WGS sequence"/>
</dbReference>
<name>A0A0B0PKF9_GOSAR</name>
<reference evidence="2" key="1">
    <citation type="submission" date="2014-09" db="EMBL/GenBank/DDBJ databases">
        <authorList>
            <person name="Mudge J."/>
            <person name="Ramaraj T."/>
            <person name="Lindquist I.E."/>
            <person name="Bharti A.K."/>
            <person name="Sundararajan A."/>
            <person name="Cameron C.T."/>
            <person name="Woodward J.E."/>
            <person name="May G.D."/>
            <person name="Brubaker C."/>
            <person name="Broadhvest J."/>
            <person name="Wilkins T.A."/>
        </authorList>
    </citation>
    <scope>NUCLEOTIDE SEQUENCE</scope>
    <source>
        <strain evidence="2">cv. AKA8401</strain>
    </source>
</reference>
<keyword evidence="2" id="KW-1185">Reference proteome</keyword>
<accession>A0A0B0PKF9</accession>
<dbReference type="AlphaFoldDB" id="A0A0B0PKF9"/>
<evidence type="ECO:0000313" key="1">
    <source>
        <dbReference type="EMBL" id="KHG25372.1"/>
    </source>
</evidence>
<sequence length="72" mass="8650">MKQHLLPALAFSRDLEEEAYEKVEEKAPKDEAEIQVDSEICGFCFSFWFTFLFRSFESVLIQQWMVFRFLNC</sequence>
<organism evidence="1 2">
    <name type="scientific">Gossypium arboreum</name>
    <name type="common">Tree cotton</name>
    <name type="synonym">Gossypium nanking</name>
    <dbReference type="NCBI Taxonomy" id="29729"/>
    <lineage>
        <taxon>Eukaryota</taxon>
        <taxon>Viridiplantae</taxon>
        <taxon>Streptophyta</taxon>
        <taxon>Embryophyta</taxon>
        <taxon>Tracheophyta</taxon>
        <taxon>Spermatophyta</taxon>
        <taxon>Magnoliopsida</taxon>
        <taxon>eudicotyledons</taxon>
        <taxon>Gunneridae</taxon>
        <taxon>Pentapetalae</taxon>
        <taxon>rosids</taxon>
        <taxon>malvids</taxon>
        <taxon>Malvales</taxon>
        <taxon>Malvaceae</taxon>
        <taxon>Malvoideae</taxon>
        <taxon>Gossypium</taxon>
    </lineage>
</organism>
<evidence type="ECO:0000313" key="2">
    <source>
        <dbReference type="Proteomes" id="UP000032142"/>
    </source>
</evidence>